<dbReference type="PANTHER" id="PTHR31339:SF9">
    <property type="entry name" value="PLASMIN AND FIBRONECTIN-BINDING PROTEIN A"/>
    <property type="match status" value="1"/>
</dbReference>
<protein>
    <submittedName>
        <fullName evidence="6">Glycoside hydrolase</fullName>
    </submittedName>
</protein>
<evidence type="ECO:0000256" key="3">
    <source>
        <dbReference type="ARBA" id="ARBA00023295"/>
    </source>
</evidence>
<evidence type="ECO:0000313" key="7">
    <source>
        <dbReference type="Proteomes" id="UP000076715"/>
    </source>
</evidence>
<evidence type="ECO:0000256" key="5">
    <source>
        <dbReference type="SAM" id="SignalP"/>
    </source>
</evidence>
<dbReference type="InterPro" id="IPR012334">
    <property type="entry name" value="Pectin_lyas_fold"/>
</dbReference>
<dbReference type="SUPFAM" id="SSF51126">
    <property type="entry name" value="Pectin lyase-like"/>
    <property type="match status" value="1"/>
</dbReference>
<dbReference type="SMART" id="SM00710">
    <property type="entry name" value="PbH1"/>
    <property type="match status" value="3"/>
</dbReference>
<dbReference type="GO" id="GO:0005975">
    <property type="term" value="P:carbohydrate metabolic process"/>
    <property type="evidence" value="ECO:0007669"/>
    <property type="project" value="InterPro"/>
</dbReference>
<keyword evidence="5" id="KW-0732">Signal</keyword>
<comment type="caution">
    <text evidence="6">The sequence shown here is derived from an EMBL/GenBank/DDBJ whole genome shotgun (WGS) entry which is preliminary data.</text>
</comment>
<keyword evidence="2 4" id="KW-0378">Hydrolase</keyword>
<dbReference type="PROSITE" id="PS51257">
    <property type="entry name" value="PROKAR_LIPOPROTEIN"/>
    <property type="match status" value="1"/>
</dbReference>
<proteinExistence type="inferred from homology"/>
<evidence type="ECO:0000256" key="2">
    <source>
        <dbReference type="ARBA" id="ARBA00022801"/>
    </source>
</evidence>
<keyword evidence="3 4" id="KW-0326">Glycosidase</keyword>
<dbReference type="STRING" id="1642818.AWE51_17825"/>
<dbReference type="InterPro" id="IPR006626">
    <property type="entry name" value="PbH1"/>
</dbReference>
<name>A0A162XAC7_9FLAO</name>
<dbReference type="InterPro" id="IPR011050">
    <property type="entry name" value="Pectin_lyase_fold/virulence"/>
</dbReference>
<dbReference type="InterPro" id="IPR000743">
    <property type="entry name" value="Glyco_hydro_28"/>
</dbReference>
<dbReference type="AlphaFoldDB" id="A0A162XAC7"/>
<organism evidence="6 7">
    <name type="scientific">Aquimarina aggregata</name>
    <dbReference type="NCBI Taxonomy" id="1642818"/>
    <lineage>
        <taxon>Bacteria</taxon>
        <taxon>Pseudomonadati</taxon>
        <taxon>Bacteroidota</taxon>
        <taxon>Flavobacteriia</taxon>
        <taxon>Flavobacteriales</taxon>
        <taxon>Flavobacteriaceae</taxon>
        <taxon>Aquimarina</taxon>
    </lineage>
</organism>
<dbReference type="GO" id="GO:0004650">
    <property type="term" value="F:polygalacturonase activity"/>
    <property type="evidence" value="ECO:0007669"/>
    <property type="project" value="InterPro"/>
</dbReference>
<dbReference type="EMBL" id="LQRT01000058">
    <property type="protein sequence ID" value="KZS38514.1"/>
    <property type="molecule type" value="Genomic_DNA"/>
</dbReference>
<dbReference type="Proteomes" id="UP000076715">
    <property type="component" value="Unassembled WGS sequence"/>
</dbReference>
<dbReference type="InterPro" id="IPR051801">
    <property type="entry name" value="GH28_Enzymes"/>
</dbReference>
<evidence type="ECO:0000313" key="6">
    <source>
        <dbReference type="EMBL" id="KZS38514.1"/>
    </source>
</evidence>
<dbReference type="PANTHER" id="PTHR31339">
    <property type="entry name" value="PECTIN LYASE-RELATED"/>
    <property type="match status" value="1"/>
</dbReference>
<evidence type="ECO:0000256" key="1">
    <source>
        <dbReference type="ARBA" id="ARBA00008834"/>
    </source>
</evidence>
<dbReference type="Pfam" id="PF00295">
    <property type="entry name" value="Glyco_hydro_28"/>
    <property type="match status" value="1"/>
</dbReference>
<gene>
    <name evidence="6" type="ORF">AWE51_17825</name>
</gene>
<dbReference type="RefSeq" id="WP_066319699.1">
    <property type="nucleotide sequence ID" value="NZ_LQRT01000058.1"/>
</dbReference>
<evidence type="ECO:0000256" key="4">
    <source>
        <dbReference type="RuleBase" id="RU361169"/>
    </source>
</evidence>
<keyword evidence="7" id="KW-1185">Reference proteome</keyword>
<dbReference type="OrthoDB" id="9795222at2"/>
<accession>A0A162XAC7</accession>
<feature type="chain" id="PRO_5007840765" evidence="5">
    <location>
        <begin position="22"/>
        <end position="464"/>
    </location>
</feature>
<comment type="similarity">
    <text evidence="1 4">Belongs to the glycosyl hydrolase 28 family.</text>
</comment>
<reference evidence="6 7" key="1">
    <citation type="submission" date="2016-01" db="EMBL/GenBank/DDBJ databases">
        <title>The draft genome sequence of Aquimarina sp. RZW4-3-2.</title>
        <authorList>
            <person name="Wang Y."/>
        </authorList>
    </citation>
    <scope>NUCLEOTIDE SEQUENCE [LARGE SCALE GENOMIC DNA]</scope>
    <source>
        <strain evidence="6 7">RZW4-3-2</strain>
    </source>
</reference>
<sequence length="464" mass="51340">MYTRVLVLAIILMMLSCSSKSGDFDVRDYGAVGDSLKINTVFIQKAIDACHKNGGGTVVIKDGIYISGTILLKDKVTLQIEQNATLLGSSNPLDYQSIDTFVDATGQERGNCLIGGIRLSDVSIIGDGIIDGNGAAFTYENIVAKKKELKINPNDKKFGINRPFLLRFVNSSNVKIKDIRLRQPAAWTCHFYQSHDIIVDNVSIYSHANQNNDGIDLDSSFNVEIKNCTIDTGDDAVCFKTTSPLPTHHIKVQNCNLKSEWGALKFGTESMGDFYNIEINDCQINDTRGGGIKILSVDGANIHDIQIENINMNNVDMPIFIRLGERLRTYRNADKQTVGSISKISIKNVIATTRNIKESRISPPTGIFMTGTPDHKIGKVTLENIAITLPGKGLISDLKEVSEQIDKYPEYSFFEVLPAYGIYGRHIEDLNMSGVQFDIKTKDERKSIVLQDVVTSTNDTLKIK</sequence>
<feature type="signal peptide" evidence="5">
    <location>
        <begin position="1"/>
        <end position="21"/>
    </location>
</feature>
<dbReference type="Gene3D" id="2.160.20.10">
    <property type="entry name" value="Single-stranded right-handed beta-helix, Pectin lyase-like"/>
    <property type="match status" value="1"/>
</dbReference>